<gene>
    <name evidence="1" type="ORF">BN159_1735</name>
</gene>
<protein>
    <submittedName>
        <fullName evidence="1">Uncharacterized protein</fullName>
    </submittedName>
</protein>
<dbReference type="EMBL" id="HE971709">
    <property type="protein sequence ID" value="CCK26114.1"/>
    <property type="molecule type" value="Genomic_DNA"/>
</dbReference>
<organism evidence="1 2">
    <name type="scientific">Streptomyces davaonensis (strain DSM 101723 / JCM 4913 / KCC S-0913 / 768)</name>
    <dbReference type="NCBI Taxonomy" id="1214101"/>
    <lineage>
        <taxon>Bacteria</taxon>
        <taxon>Bacillati</taxon>
        <taxon>Actinomycetota</taxon>
        <taxon>Actinomycetes</taxon>
        <taxon>Kitasatosporales</taxon>
        <taxon>Streptomycetaceae</taxon>
        <taxon>Streptomyces</taxon>
    </lineage>
</organism>
<reference evidence="1 2" key="1">
    <citation type="journal article" date="2012" name="J. Bacteriol.">
        <title>Genome sequence of the bacterium Streptomyces davawensis JCM 4913 and heterologous production of the unique antibiotic roseoflavin.</title>
        <authorList>
            <person name="Jankowitsch F."/>
            <person name="Schwarz J."/>
            <person name="Ruckert C."/>
            <person name="Gust B."/>
            <person name="Szczepanowski R."/>
            <person name="Blom J."/>
            <person name="Pelzer S."/>
            <person name="Kalinowski J."/>
            <person name="Mack M."/>
        </authorList>
    </citation>
    <scope>NUCLEOTIDE SEQUENCE [LARGE SCALE GENOMIC DNA]</scope>
    <source>
        <strain evidence="2">DSM 101723 / JCM 4913 / KCC S-0913 / 768</strain>
    </source>
</reference>
<sequence>MVLRGNRRGAAEHGHRITAAIACHVARIGGTVDQLTRLLLHPEHEGARHARSIALCSGESRALHYIRRVWSSASEAVSTSRTLGSRHEAHEVLAALRDRIETTLARGAGTHSLAGATVSLEARIMSSGAVMRSA</sequence>
<accession>K4R0E5</accession>
<dbReference type="HOGENOM" id="CLU_1894952_0_0_11"/>
<dbReference type="AlphaFoldDB" id="K4R0E5"/>
<dbReference type="RefSeq" id="WP_015656508.1">
    <property type="nucleotide sequence ID" value="NC_020504.1"/>
</dbReference>
<dbReference type="eggNOG" id="ENOG5031EXU">
    <property type="taxonomic scope" value="Bacteria"/>
</dbReference>
<evidence type="ECO:0000313" key="2">
    <source>
        <dbReference type="Proteomes" id="UP000008043"/>
    </source>
</evidence>
<keyword evidence="2" id="KW-1185">Reference proteome</keyword>
<dbReference type="PATRIC" id="fig|1214101.3.peg.1761"/>
<name>K4R0E5_STRDJ</name>
<dbReference type="Proteomes" id="UP000008043">
    <property type="component" value="Chromosome"/>
</dbReference>
<evidence type="ECO:0000313" key="1">
    <source>
        <dbReference type="EMBL" id="CCK26114.1"/>
    </source>
</evidence>
<proteinExistence type="predicted"/>
<dbReference type="KEGG" id="sdv:BN159_1735"/>